<protein>
    <submittedName>
        <fullName evidence="7">Xylose reductase</fullName>
    </submittedName>
</protein>
<keyword evidence="8" id="KW-1185">Reference proteome</keyword>
<evidence type="ECO:0000313" key="8">
    <source>
        <dbReference type="Proteomes" id="UP000242180"/>
    </source>
</evidence>
<dbReference type="InterPro" id="IPR020471">
    <property type="entry name" value="AKR"/>
</dbReference>
<dbReference type="Pfam" id="PF00248">
    <property type="entry name" value="Aldo_ket_red"/>
    <property type="match status" value="1"/>
</dbReference>
<feature type="site" description="Lowers pKa of active site Tyr" evidence="5">
    <location>
        <position position="80"/>
    </location>
</feature>
<dbReference type="FunFam" id="3.20.20.100:FF:000007">
    <property type="entry name" value="NAD(P)H-dependent D-xylose reductase xyl1"/>
    <property type="match status" value="1"/>
</dbReference>
<evidence type="ECO:0000313" key="7">
    <source>
        <dbReference type="EMBL" id="ORY97791.1"/>
    </source>
</evidence>
<sequence>MTIEYITLKPSGDKMPLIGFGCAKIEPDATAEVIYNAIKTGYRLFDGGSNYYNEKEVGDGIRKAIADGLVEREELFVISKLWNTHHGKDHVRLALEKSLQDLGLDYVDMFLCHFPIALEHVPIETKYPAGWCVPGKTQVTRARAPMHECWAAMEACVDAGLARNIGVSNFNVQMLMDLLSYCRIQPSLLQVELHPYLQQRILVDWVQRQGIAVTAYSSFGPASFAAGGLKHAKSVQSLFDNPTIKDIAAKYNTSPAQVALRWSLERNVGVVPKSLSVERMKNNLEALNWKMDEEDVQAINQLDMGLRFNDPIIKGWDLPIFY</sequence>
<comment type="similarity">
    <text evidence="1">Belongs to the aldo/keto reductase family.</text>
</comment>
<gene>
    <name evidence="7" type="ORF">BCR43DRAFT_490367</name>
</gene>
<reference evidence="7 8" key="1">
    <citation type="submission" date="2016-07" db="EMBL/GenBank/DDBJ databases">
        <title>Pervasive Adenine N6-methylation of Active Genes in Fungi.</title>
        <authorList>
            <consortium name="DOE Joint Genome Institute"/>
            <person name="Mondo S.J."/>
            <person name="Dannebaum R.O."/>
            <person name="Kuo R.C."/>
            <person name="Labutti K."/>
            <person name="Haridas S."/>
            <person name="Kuo A."/>
            <person name="Salamov A."/>
            <person name="Ahrendt S.R."/>
            <person name="Lipzen A."/>
            <person name="Sullivan W."/>
            <person name="Andreopoulos W.B."/>
            <person name="Clum A."/>
            <person name="Lindquist E."/>
            <person name="Daum C."/>
            <person name="Ramamoorthy G.K."/>
            <person name="Gryganskyi A."/>
            <person name="Culley D."/>
            <person name="Magnuson J.K."/>
            <person name="James T.Y."/>
            <person name="O'Malley M.A."/>
            <person name="Stajich J.E."/>
            <person name="Spatafora J.W."/>
            <person name="Visel A."/>
            <person name="Grigoriev I.V."/>
        </authorList>
    </citation>
    <scope>NUCLEOTIDE SEQUENCE [LARGE SCALE GENOMIC DNA]</scope>
    <source>
        <strain evidence="7 8">NRRL 2496</strain>
    </source>
</reference>
<dbReference type="GO" id="GO:0016491">
    <property type="term" value="F:oxidoreductase activity"/>
    <property type="evidence" value="ECO:0007669"/>
    <property type="project" value="UniProtKB-KW"/>
</dbReference>
<organism evidence="7 8">
    <name type="scientific">Syncephalastrum racemosum</name>
    <name type="common">Filamentous fungus</name>
    <dbReference type="NCBI Taxonomy" id="13706"/>
    <lineage>
        <taxon>Eukaryota</taxon>
        <taxon>Fungi</taxon>
        <taxon>Fungi incertae sedis</taxon>
        <taxon>Mucoromycota</taxon>
        <taxon>Mucoromycotina</taxon>
        <taxon>Mucoromycetes</taxon>
        <taxon>Mucorales</taxon>
        <taxon>Syncephalastraceae</taxon>
        <taxon>Syncephalastrum</taxon>
    </lineage>
</organism>
<feature type="active site" description="Proton donor" evidence="3">
    <location>
        <position position="51"/>
    </location>
</feature>
<dbReference type="AlphaFoldDB" id="A0A1X2HFU5"/>
<evidence type="ECO:0000256" key="3">
    <source>
        <dbReference type="PIRSR" id="PIRSR000097-1"/>
    </source>
</evidence>
<dbReference type="InterPro" id="IPR018170">
    <property type="entry name" value="Aldo/ket_reductase_CS"/>
</dbReference>
<evidence type="ECO:0000256" key="5">
    <source>
        <dbReference type="PIRSR" id="PIRSR000097-3"/>
    </source>
</evidence>
<feature type="domain" description="NADP-dependent oxidoreductase" evidence="6">
    <location>
        <begin position="24"/>
        <end position="302"/>
    </location>
</feature>
<evidence type="ECO:0000256" key="1">
    <source>
        <dbReference type="ARBA" id="ARBA00007905"/>
    </source>
</evidence>
<proteinExistence type="inferred from homology"/>
<evidence type="ECO:0000256" key="4">
    <source>
        <dbReference type="PIRSR" id="PIRSR000097-2"/>
    </source>
</evidence>
<dbReference type="InterPro" id="IPR023210">
    <property type="entry name" value="NADP_OxRdtase_dom"/>
</dbReference>
<dbReference type="OrthoDB" id="416253at2759"/>
<dbReference type="PRINTS" id="PR00069">
    <property type="entry name" value="ALDKETRDTASE"/>
</dbReference>
<dbReference type="InParanoid" id="A0A1X2HFU5"/>
<dbReference type="STRING" id="13706.A0A1X2HFU5"/>
<dbReference type="PIRSF" id="PIRSF000097">
    <property type="entry name" value="AKR"/>
    <property type="match status" value="1"/>
</dbReference>
<evidence type="ECO:0000256" key="2">
    <source>
        <dbReference type="ARBA" id="ARBA00023002"/>
    </source>
</evidence>
<keyword evidence="2" id="KW-0560">Oxidoreductase</keyword>
<dbReference type="Proteomes" id="UP000242180">
    <property type="component" value="Unassembled WGS sequence"/>
</dbReference>
<dbReference type="InterPro" id="IPR036812">
    <property type="entry name" value="NAD(P)_OxRdtase_dom_sf"/>
</dbReference>
<dbReference type="SUPFAM" id="SSF51430">
    <property type="entry name" value="NAD(P)-linked oxidoreductase"/>
    <property type="match status" value="1"/>
</dbReference>
<dbReference type="OMA" id="HICAWAP"/>
<dbReference type="Gene3D" id="3.20.20.100">
    <property type="entry name" value="NADP-dependent oxidoreductase domain"/>
    <property type="match status" value="1"/>
</dbReference>
<evidence type="ECO:0000259" key="6">
    <source>
        <dbReference type="Pfam" id="PF00248"/>
    </source>
</evidence>
<name>A0A1X2HFU5_SYNRA</name>
<accession>A0A1X2HFU5</accession>
<comment type="caution">
    <text evidence="7">The sequence shown here is derived from an EMBL/GenBank/DDBJ whole genome shotgun (WGS) entry which is preliminary data.</text>
</comment>
<feature type="binding site" evidence="4">
    <location>
        <position position="113"/>
    </location>
    <ligand>
        <name>substrate</name>
    </ligand>
</feature>
<dbReference type="PROSITE" id="PS00062">
    <property type="entry name" value="ALDOKETO_REDUCTASE_2"/>
    <property type="match status" value="1"/>
</dbReference>
<dbReference type="EMBL" id="MCGN01000004">
    <property type="protein sequence ID" value="ORY97791.1"/>
    <property type="molecule type" value="Genomic_DNA"/>
</dbReference>
<dbReference type="PANTHER" id="PTHR11732">
    <property type="entry name" value="ALDO/KETO REDUCTASE"/>
    <property type="match status" value="1"/>
</dbReference>